<dbReference type="EMBL" id="DSPX01000254">
    <property type="protein sequence ID" value="HGG03703.1"/>
    <property type="molecule type" value="Genomic_DNA"/>
</dbReference>
<dbReference type="InterPro" id="IPR032710">
    <property type="entry name" value="NTF2-like_dom_sf"/>
</dbReference>
<dbReference type="Gene3D" id="3.10.450.50">
    <property type="match status" value="1"/>
</dbReference>
<dbReference type="InterPro" id="IPR018790">
    <property type="entry name" value="DUF2358"/>
</dbReference>
<gene>
    <name evidence="1" type="ORF">ENR15_24475</name>
</gene>
<dbReference type="SUPFAM" id="SSF54427">
    <property type="entry name" value="NTF2-like"/>
    <property type="match status" value="1"/>
</dbReference>
<dbReference type="AlphaFoldDB" id="A0A7C3ZND8"/>
<evidence type="ECO:0000313" key="1">
    <source>
        <dbReference type="EMBL" id="HGG03703.1"/>
    </source>
</evidence>
<dbReference type="PANTHER" id="PTHR31094">
    <property type="entry name" value="RIKEN CDNA 2310061I04 GENE"/>
    <property type="match status" value="1"/>
</dbReference>
<dbReference type="Pfam" id="PF10184">
    <property type="entry name" value="DUF2358"/>
    <property type="match status" value="1"/>
</dbReference>
<dbReference type="PANTHER" id="PTHR31094:SF2">
    <property type="entry name" value="RIKEN CDNA 2310061I04 GENE"/>
    <property type="match status" value="1"/>
</dbReference>
<accession>A0A7C3ZND8</accession>
<organism evidence="1">
    <name type="scientific">Planktothricoides sp. SpSt-374</name>
    <dbReference type="NCBI Taxonomy" id="2282167"/>
    <lineage>
        <taxon>Bacteria</taxon>
        <taxon>Bacillati</taxon>
        <taxon>Cyanobacteriota</taxon>
        <taxon>Cyanophyceae</taxon>
        <taxon>Oscillatoriophycideae</taxon>
        <taxon>Oscillatoriales</taxon>
        <taxon>Oscillatoriaceae</taxon>
        <taxon>Planktothricoides</taxon>
    </lineage>
</organism>
<sequence length="168" mass="19717">MCLAILADSHKRRNAGRGDKNSDRVNGGLRLSLSQISVSQVVKTLQADLPSLFQRDISYDIYTDDIYFQDPVNTFKGKLNYRIIFWTLRFHGRLFFRELHFDLHDIQATDDEIIATWTVRGVLRLPWKTRLLFNGYSTYKLNSESLIYHHVDTWDRPPGEILKQFLPL</sequence>
<name>A0A7C3ZND8_9CYAN</name>
<proteinExistence type="predicted"/>
<comment type="caution">
    <text evidence="1">The sequence shown here is derived from an EMBL/GenBank/DDBJ whole genome shotgun (WGS) entry which is preliminary data.</text>
</comment>
<reference evidence="1" key="1">
    <citation type="journal article" date="2020" name="mSystems">
        <title>Genome- and Community-Level Interaction Insights into Carbon Utilization and Element Cycling Functions of Hydrothermarchaeota in Hydrothermal Sediment.</title>
        <authorList>
            <person name="Zhou Z."/>
            <person name="Liu Y."/>
            <person name="Xu W."/>
            <person name="Pan J."/>
            <person name="Luo Z.H."/>
            <person name="Li M."/>
        </authorList>
    </citation>
    <scope>NUCLEOTIDE SEQUENCE [LARGE SCALE GENOMIC DNA]</scope>
    <source>
        <strain evidence="1">SpSt-374</strain>
    </source>
</reference>
<protein>
    <submittedName>
        <fullName evidence="1">DUF2358 domain-containing protein</fullName>
    </submittedName>
</protein>